<dbReference type="GO" id="GO:0030527">
    <property type="term" value="F:structural constituent of chromatin"/>
    <property type="evidence" value="ECO:0007669"/>
    <property type="project" value="InterPro"/>
</dbReference>
<dbReference type="InterPro" id="IPR036388">
    <property type="entry name" value="WH-like_DNA-bd_sf"/>
</dbReference>
<dbReference type="GO" id="GO:0006334">
    <property type="term" value="P:nucleosome assembly"/>
    <property type="evidence" value="ECO:0007669"/>
    <property type="project" value="InterPro"/>
</dbReference>
<name>A0A7L2CRI5_CATFU</name>
<feature type="non-terminal residue" evidence="5">
    <location>
        <position position="217"/>
    </location>
</feature>
<dbReference type="SUPFAM" id="SSF46785">
    <property type="entry name" value="Winged helix' DNA-binding domain"/>
    <property type="match status" value="1"/>
</dbReference>
<evidence type="ECO:0000256" key="2">
    <source>
        <dbReference type="RuleBase" id="RU003894"/>
    </source>
</evidence>
<comment type="similarity">
    <text evidence="2">Belongs to the histone H1/H5 family.</text>
</comment>
<feature type="compositionally biased region" description="Polar residues" evidence="3">
    <location>
        <begin position="99"/>
        <end position="108"/>
    </location>
</feature>
<sequence>MTEAALVPTPTVPVPSAKAAVKKQEEAVSVSKACKPVGPRVTELITNPVSVSKVLKGLSFTALKKVLAVGHYDVKKNIRHIKLGLKKLVSKGTLVQTKGTGTSSSFKLNKNLGETKEKAMKKKPVAKPKKPVAKKPKKVAVVKKSPKKVKKLAATAARKAAKSHKKAKKAGSPKKAGYPKKAAKGSAKAKVVKPKVGKPKTAKPKVAKAKKEVPKKK</sequence>
<dbReference type="CDD" id="cd00073">
    <property type="entry name" value="H15"/>
    <property type="match status" value="1"/>
</dbReference>
<feature type="non-terminal residue" evidence="5">
    <location>
        <position position="1"/>
    </location>
</feature>
<feature type="compositionally biased region" description="Basic residues" evidence="3">
    <location>
        <begin position="119"/>
        <end position="151"/>
    </location>
</feature>
<proteinExistence type="inferred from homology"/>
<dbReference type="PRINTS" id="PR00624">
    <property type="entry name" value="HISTONEH5"/>
</dbReference>
<evidence type="ECO:0000259" key="4">
    <source>
        <dbReference type="PROSITE" id="PS51504"/>
    </source>
</evidence>
<dbReference type="GO" id="GO:0003677">
    <property type="term" value="F:DNA binding"/>
    <property type="evidence" value="ECO:0007669"/>
    <property type="project" value="UniProtKB-KW"/>
</dbReference>
<evidence type="ECO:0000256" key="1">
    <source>
        <dbReference type="ARBA" id="ARBA00023125"/>
    </source>
</evidence>
<evidence type="ECO:0000313" key="5">
    <source>
        <dbReference type="EMBL" id="NXQ39870.1"/>
    </source>
</evidence>
<feature type="domain" description="H15" evidence="4">
    <location>
        <begin position="37"/>
        <end position="110"/>
    </location>
</feature>
<dbReference type="AlphaFoldDB" id="A0A7L2CRI5"/>
<accession>A0A7L2CRI5</accession>
<feature type="compositionally biased region" description="Basic residues" evidence="3">
    <location>
        <begin position="190"/>
        <end position="217"/>
    </location>
</feature>
<evidence type="ECO:0000256" key="3">
    <source>
        <dbReference type="SAM" id="MobiDB-lite"/>
    </source>
</evidence>
<evidence type="ECO:0000313" key="6">
    <source>
        <dbReference type="Proteomes" id="UP000519684"/>
    </source>
</evidence>
<dbReference type="GO" id="GO:0000786">
    <property type="term" value="C:nucleosome"/>
    <property type="evidence" value="ECO:0007669"/>
    <property type="project" value="InterPro"/>
</dbReference>
<dbReference type="InterPro" id="IPR005818">
    <property type="entry name" value="Histone_H1/H5_H15"/>
</dbReference>
<dbReference type="Proteomes" id="UP000519684">
    <property type="component" value="Unassembled WGS sequence"/>
</dbReference>
<dbReference type="SMART" id="SM00526">
    <property type="entry name" value="H15"/>
    <property type="match status" value="1"/>
</dbReference>
<dbReference type="GO" id="GO:0005634">
    <property type="term" value="C:nucleus"/>
    <property type="evidence" value="ECO:0007669"/>
    <property type="project" value="UniProtKB-SubCell"/>
</dbReference>
<comment type="caution">
    <text evidence="5">The sequence shown here is derived from an EMBL/GenBank/DDBJ whole genome shotgun (WGS) entry which is preliminary data.</text>
</comment>
<dbReference type="InterPro" id="IPR036390">
    <property type="entry name" value="WH_DNA-bd_sf"/>
</dbReference>
<dbReference type="InterPro" id="IPR005819">
    <property type="entry name" value="H1/H5"/>
</dbReference>
<keyword evidence="2" id="KW-0158">Chromosome</keyword>
<dbReference type="Gene3D" id="1.10.10.10">
    <property type="entry name" value="Winged helix-like DNA-binding domain superfamily/Winged helix DNA-binding domain"/>
    <property type="match status" value="1"/>
</dbReference>
<gene>
    <name evidence="5" type="primary">H101_0</name>
    <name evidence="5" type="ORF">CATFUS_R03317</name>
</gene>
<keyword evidence="6" id="KW-1185">Reference proteome</keyword>
<feature type="compositionally biased region" description="Basic residues" evidence="3">
    <location>
        <begin position="159"/>
        <end position="183"/>
    </location>
</feature>
<protein>
    <submittedName>
        <fullName evidence="5">H101 protein</fullName>
    </submittedName>
</protein>
<reference evidence="5 6" key="1">
    <citation type="submission" date="2019-09" db="EMBL/GenBank/DDBJ databases">
        <title>Bird 10,000 Genomes (B10K) Project - Family phase.</title>
        <authorList>
            <person name="Zhang G."/>
        </authorList>
    </citation>
    <scope>NUCLEOTIDE SEQUENCE [LARGE SCALE GENOMIC DNA]</scope>
    <source>
        <strain evidence="5">B10K-DU-001-17</strain>
        <tissue evidence="5">Muscle</tissue>
    </source>
</reference>
<keyword evidence="1 2" id="KW-0238">DNA-binding</keyword>
<comment type="subcellular location">
    <subcellularLocation>
        <location evidence="2">Nucleus</location>
    </subcellularLocation>
</comment>
<dbReference type="PROSITE" id="PS51504">
    <property type="entry name" value="H15"/>
    <property type="match status" value="1"/>
</dbReference>
<keyword evidence="2" id="KW-0539">Nucleus</keyword>
<feature type="region of interest" description="Disordered" evidence="3">
    <location>
        <begin position="99"/>
        <end position="217"/>
    </location>
</feature>
<dbReference type="Pfam" id="PF00538">
    <property type="entry name" value="Linker_histone"/>
    <property type="match status" value="1"/>
</dbReference>
<organism evidence="5 6">
    <name type="scientific">Catharus fuscescens</name>
    <name type="common">Veery</name>
    <name type="synonym">Turdus fuscescens</name>
    <dbReference type="NCBI Taxonomy" id="159581"/>
    <lineage>
        <taxon>Eukaryota</taxon>
        <taxon>Metazoa</taxon>
        <taxon>Chordata</taxon>
        <taxon>Craniata</taxon>
        <taxon>Vertebrata</taxon>
        <taxon>Euteleostomi</taxon>
        <taxon>Archelosauria</taxon>
        <taxon>Archosauria</taxon>
        <taxon>Dinosauria</taxon>
        <taxon>Saurischia</taxon>
        <taxon>Theropoda</taxon>
        <taxon>Coelurosauria</taxon>
        <taxon>Aves</taxon>
        <taxon>Neognathae</taxon>
        <taxon>Neoaves</taxon>
        <taxon>Telluraves</taxon>
        <taxon>Australaves</taxon>
        <taxon>Passeriformes</taxon>
        <taxon>Turdidae</taxon>
        <taxon>Catharus</taxon>
    </lineage>
</organism>
<dbReference type="EMBL" id="VWYD01005387">
    <property type="protein sequence ID" value="NXQ39870.1"/>
    <property type="molecule type" value="Genomic_DNA"/>
</dbReference>